<sequence>MSDDAPVRVQQASALERQFWVGEQIAPSTRANRALARLRADGPVEHGALGAALSAVAARHEALRTAFLVERGALVRKVLPPRDAPPPLYLPAGTGSQDAAAALLADDTLDLAAGRLFRAAVVPDDTGATLYLAVHHIAFDGLSQEVFATDLARAYALAVTGEDPVLPVRERAEPAALAPAQRAELATHWRTVLDGTADLPLPGSATGPGPSQRQLAQAELTGETCELPAATWQAVRTRARHSGCSPYAVLLAALGRALADLTGGADFCVGTPVAARTAGQSDEIGYLTNTLPVRMPELSGPGVVERVWRALRESVIGSALPCDEIIRAARTTPGRRMPVYQALFAFENWERAEHAAGPVRFRALPVPPVGGHAEIQLQVTELPAGTLHCVAQAPLSSPWQGRSAALLRAFDDQLGLLCADAATRSPGQENTV</sequence>
<reference evidence="3" key="1">
    <citation type="journal article" date="2019" name="Int. J. Syst. Evol. Microbiol.">
        <title>The Global Catalogue of Microorganisms (GCM) 10K type strain sequencing project: providing services to taxonomists for standard genome sequencing and annotation.</title>
        <authorList>
            <consortium name="The Broad Institute Genomics Platform"/>
            <consortium name="The Broad Institute Genome Sequencing Center for Infectious Disease"/>
            <person name="Wu L."/>
            <person name="Ma J."/>
        </authorList>
    </citation>
    <scope>NUCLEOTIDE SEQUENCE [LARGE SCALE GENOMIC DNA]</scope>
    <source>
        <strain evidence="3">JCM 12763</strain>
    </source>
</reference>
<dbReference type="Gene3D" id="3.30.559.30">
    <property type="entry name" value="Nonribosomal peptide synthetase, condensation domain"/>
    <property type="match status" value="1"/>
</dbReference>
<proteinExistence type="predicted"/>
<keyword evidence="3" id="KW-1185">Reference proteome</keyword>
<name>A0ABW1MA89_9ACTN</name>
<feature type="domain" description="Condensation" evidence="1">
    <location>
        <begin position="17"/>
        <end position="351"/>
    </location>
</feature>
<dbReference type="InterPro" id="IPR001242">
    <property type="entry name" value="Condensation_dom"/>
</dbReference>
<protein>
    <submittedName>
        <fullName evidence="2">Condensation domain-containing protein</fullName>
    </submittedName>
</protein>
<dbReference type="RefSeq" id="WP_386405398.1">
    <property type="nucleotide sequence ID" value="NZ_JBHSPT010000105.1"/>
</dbReference>
<accession>A0ABW1MA89</accession>
<evidence type="ECO:0000313" key="3">
    <source>
        <dbReference type="Proteomes" id="UP001596242"/>
    </source>
</evidence>
<organism evidence="2 3">
    <name type="scientific">Streptomyces pratens</name>
    <dbReference type="NCBI Taxonomy" id="887456"/>
    <lineage>
        <taxon>Bacteria</taxon>
        <taxon>Bacillati</taxon>
        <taxon>Actinomycetota</taxon>
        <taxon>Actinomycetes</taxon>
        <taxon>Kitasatosporales</taxon>
        <taxon>Streptomycetaceae</taxon>
        <taxon>Streptomyces</taxon>
    </lineage>
</organism>
<dbReference type="EMBL" id="JBHSPT010000105">
    <property type="protein sequence ID" value="MFC6060038.1"/>
    <property type="molecule type" value="Genomic_DNA"/>
</dbReference>
<evidence type="ECO:0000313" key="2">
    <source>
        <dbReference type="EMBL" id="MFC6060038.1"/>
    </source>
</evidence>
<dbReference type="Proteomes" id="UP001596242">
    <property type="component" value="Unassembled WGS sequence"/>
</dbReference>
<dbReference type="Pfam" id="PF00668">
    <property type="entry name" value="Condensation"/>
    <property type="match status" value="1"/>
</dbReference>
<dbReference type="InterPro" id="IPR023213">
    <property type="entry name" value="CAT-like_dom_sf"/>
</dbReference>
<comment type="caution">
    <text evidence="2">The sequence shown here is derived from an EMBL/GenBank/DDBJ whole genome shotgun (WGS) entry which is preliminary data.</text>
</comment>
<dbReference type="PANTHER" id="PTHR45527:SF1">
    <property type="entry name" value="FATTY ACID SYNTHASE"/>
    <property type="match status" value="1"/>
</dbReference>
<dbReference type="Gene3D" id="3.30.559.10">
    <property type="entry name" value="Chloramphenicol acetyltransferase-like domain"/>
    <property type="match status" value="1"/>
</dbReference>
<gene>
    <name evidence="2" type="ORF">ACFP50_32965</name>
</gene>
<dbReference type="SUPFAM" id="SSF52777">
    <property type="entry name" value="CoA-dependent acyltransferases"/>
    <property type="match status" value="2"/>
</dbReference>
<evidence type="ECO:0000259" key="1">
    <source>
        <dbReference type="Pfam" id="PF00668"/>
    </source>
</evidence>
<dbReference type="PANTHER" id="PTHR45527">
    <property type="entry name" value="NONRIBOSOMAL PEPTIDE SYNTHETASE"/>
    <property type="match status" value="1"/>
</dbReference>